<feature type="domain" description="AB hydrolase-1" evidence="2">
    <location>
        <begin position="1"/>
        <end position="112"/>
    </location>
</feature>
<protein>
    <submittedName>
        <fullName evidence="3">Alpha/beta hydrolase</fullName>
    </submittedName>
</protein>
<evidence type="ECO:0000313" key="4">
    <source>
        <dbReference type="Proteomes" id="UP001370348"/>
    </source>
</evidence>
<keyword evidence="3" id="KW-0378">Hydrolase</keyword>
<dbReference type="InterPro" id="IPR000073">
    <property type="entry name" value="AB_hydrolase_1"/>
</dbReference>
<reference evidence="3 4" key="1">
    <citation type="submission" date="2021-12" db="EMBL/GenBank/DDBJ databases">
        <title>Discovery of the Pendulisporaceae a myxobacterial family with distinct sporulation behavior and unique specialized metabolism.</title>
        <authorList>
            <person name="Garcia R."/>
            <person name="Popoff A."/>
            <person name="Bader C.D."/>
            <person name="Loehr J."/>
            <person name="Walesch S."/>
            <person name="Walt C."/>
            <person name="Boldt J."/>
            <person name="Bunk B."/>
            <person name="Haeckl F.J.F.P.J."/>
            <person name="Gunesch A.P."/>
            <person name="Birkelbach J."/>
            <person name="Nuebel U."/>
            <person name="Pietschmann T."/>
            <person name="Bach T."/>
            <person name="Mueller R."/>
        </authorList>
    </citation>
    <scope>NUCLEOTIDE SEQUENCE [LARGE SCALE GENOMIC DNA]</scope>
    <source>
        <strain evidence="3 4">MSr11954</strain>
    </source>
</reference>
<evidence type="ECO:0000256" key="1">
    <source>
        <dbReference type="SAM" id="MobiDB-lite"/>
    </source>
</evidence>
<dbReference type="InterPro" id="IPR029058">
    <property type="entry name" value="AB_hydrolase_fold"/>
</dbReference>
<name>A0ABZ2MCV2_9BACT</name>
<dbReference type="GO" id="GO:0016787">
    <property type="term" value="F:hydrolase activity"/>
    <property type="evidence" value="ECO:0007669"/>
    <property type="project" value="UniProtKB-KW"/>
</dbReference>
<accession>A0ABZ2MCV2</accession>
<organism evidence="3 4">
    <name type="scientific">Pendulispora albinea</name>
    <dbReference type="NCBI Taxonomy" id="2741071"/>
    <lineage>
        <taxon>Bacteria</taxon>
        <taxon>Pseudomonadati</taxon>
        <taxon>Myxococcota</taxon>
        <taxon>Myxococcia</taxon>
        <taxon>Myxococcales</taxon>
        <taxon>Sorangiineae</taxon>
        <taxon>Pendulisporaceae</taxon>
        <taxon>Pendulispora</taxon>
    </lineage>
</organism>
<dbReference type="SUPFAM" id="SSF53474">
    <property type="entry name" value="alpha/beta-Hydrolases"/>
    <property type="match status" value="1"/>
</dbReference>
<keyword evidence="4" id="KW-1185">Reference proteome</keyword>
<feature type="compositionally biased region" description="Basic and acidic residues" evidence="1">
    <location>
        <begin position="218"/>
        <end position="228"/>
    </location>
</feature>
<dbReference type="Gene3D" id="3.40.50.1820">
    <property type="entry name" value="alpha/beta hydrolase"/>
    <property type="match status" value="1"/>
</dbReference>
<dbReference type="Proteomes" id="UP001370348">
    <property type="component" value="Chromosome"/>
</dbReference>
<sequence length="228" mass="25029">MVHGWQASAAHLAVLGRRFIEAGFRVVTFDMPAHGKSEGEETDITEITELGLQLSDRFGPFAAAVGHSYGAICLVNMLHLGVSIERLILLASPATYHGLVDRTCVLIGLSGKVRERFLDRINRRYAPYSYERDFNAVTNLSKHPIPTLVIHDSGDHEIPVGEAELLRHAHPQVNVMITSRLGHNSIVKAPAVVEACLSFIRDETGASPTPDASIDMPPDDRHIQGENR</sequence>
<gene>
    <name evidence="3" type="ORF">LZC94_04315</name>
</gene>
<evidence type="ECO:0000259" key="2">
    <source>
        <dbReference type="Pfam" id="PF12697"/>
    </source>
</evidence>
<proteinExistence type="predicted"/>
<evidence type="ECO:0000313" key="3">
    <source>
        <dbReference type="EMBL" id="WXB20343.1"/>
    </source>
</evidence>
<dbReference type="Pfam" id="PF12697">
    <property type="entry name" value="Abhydrolase_6"/>
    <property type="match status" value="1"/>
</dbReference>
<feature type="region of interest" description="Disordered" evidence="1">
    <location>
        <begin position="204"/>
        <end position="228"/>
    </location>
</feature>
<dbReference type="EMBL" id="CP089984">
    <property type="protein sequence ID" value="WXB20343.1"/>
    <property type="molecule type" value="Genomic_DNA"/>
</dbReference>